<evidence type="ECO:0000256" key="3">
    <source>
        <dbReference type="ARBA" id="ARBA00022723"/>
    </source>
</evidence>
<comment type="cofactor">
    <cofactor evidence="1">
        <name>Zn(2+)</name>
        <dbReference type="ChEBI" id="CHEBI:29105"/>
    </cofactor>
</comment>
<dbReference type="Proteomes" id="UP000546917">
    <property type="component" value="Unassembled WGS sequence"/>
</dbReference>
<accession>A0A7K4FPB2</accession>
<sequence length="252" mass="28837">MAQNVFRVKVFKVGESDVPAPEVYRMSGWGNWETLHFHMIMAYNDETNFLINTGMPVDLEERNRAMVEFAGIRAKFTSSDSIEILRKAGFKPEDVKNISFTPLQDYTTGRADEFKNATYYILKKGWINDIMVPGPHNDNRNLFIPENVLQYLLFETKDRIHFFDAENITELIPGISALWVGCHHRASLAFIINTGKGKIIFTDASFKSSNILKNIPMGIAENIFECYSAYDKLKSYVNVLSAYDPDIDGFEF</sequence>
<dbReference type="InterPro" id="IPR051013">
    <property type="entry name" value="MBL_superfamily_lactonases"/>
</dbReference>
<evidence type="ECO:0000313" key="6">
    <source>
        <dbReference type="EMBL" id="NOL59937.1"/>
    </source>
</evidence>
<reference evidence="6 7" key="1">
    <citation type="submission" date="2020-05" db="EMBL/GenBank/DDBJ databases">
        <authorList>
            <person name="Zhang R."/>
        </authorList>
    </citation>
    <scope>NUCLEOTIDE SEQUENCE [LARGE SCALE GENOMIC DNA]</scope>
    <source>
        <strain evidence="6 7">DSM 28986</strain>
    </source>
</reference>
<dbReference type="PANTHER" id="PTHR42978">
    <property type="entry name" value="QUORUM-QUENCHING LACTONASE YTNP-RELATED-RELATED"/>
    <property type="match status" value="1"/>
</dbReference>
<dbReference type="AlphaFoldDB" id="A0A7K4FPB2"/>
<organism evidence="6 7">
    <name type="scientific">Ferroplasma acidiphilum</name>
    <dbReference type="NCBI Taxonomy" id="74969"/>
    <lineage>
        <taxon>Archaea</taxon>
        <taxon>Methanobacteriati</taxon>
        <taxon>Thermoplasmatota</taxon>
        <taxon>Thermoplasmata</taxon>
        <taxon>Thermoplasmatales</taxon>
        <taxon>Ferroplasmaceae</taxon>
        <taxon>Ferroplasma</taxon>
    </lineage>
</organism>
<keyword evidence="4" id="KW-0378">Hydrolase</keyword>
<comment type="caution">
    <text evidence="6">The sequence shown here is derived from an EMBL/GenBank/DDBJ whole genome shotgun (WGS) entry which is preliminary data.</text>
</comment>
<dbReference type="GO" id="GO:0046872">
    <property type="term" value="F:metal ion binding"/>
    <property type="evidence" value="ECO:0007669"/>
    <property type="project" value="UniProtKB-KW"/>
</dbReference>
<keyword evidence="3" id="KW-0479">Metal-binding</keyword>
<evidence type="ECO:0008006" key="8">
    <source>
        <dbReference type="Google" id="ProtNLM"/>
    </source>
</evidence>
<evidence type="ECO:0000256" key="5">
    <source>
        <dbReference type="ARBA" id="ARBA00022833"/>
    </source>
</evidence>
<name>A0A7K4FPB2_9ARCH</name>
<dbReference type="Gene3D" id="3.60.15.10">
    <property type="entry name" value="Ribonuclease Z/Hydroxyacylglutathione hydrolase-like"/>
    <property type="match status" value="1"/>
</dbReference>
<gene>
    <name evidence="6" type="ORF">HLB00_03705</name>
</gene>
<evidence type="ECO:0000256" key="2">
    <source>
        <dbReference type="ARBA" id="ARBA00007749"/>
    </source>
</evidence>
<dbReference type="PANTHER" id="PTHR42978:SF2">
    <property type="entry name" value="102 KBASES UNSTABLE REGION: FROM 1 TO 119443"/>
    <property type="match status" value="1"/>
</dbReference>
<dbReference type="RefSeq" id="WP_171481446.1">
    <property type="nucleotide sequence ID" value="NZ_JABGBP010000120.1"/>
</dbReference>
<dbReference type="EMBL" id="JABGBP010000120">
    <property type="protein sequence ID" value="NOL59937.1"/>
    <property type="molecule type" value="Genomic_DNA"/>
</dbReference>
<comment type="similarity">
    <text evidence="2">Belongs to the metallo-beta-lactamase superfamily.</text>
</comment>
<dbReference type="SUPFAM" id="SSF56281">
    <property type="entry name" value="Metallo-hydrolase/oxidoreductase"/>
    <property type="match status" value="1"/>
</dbReference>
<evidence type="ECO:0000256" key="1">
    <source>
        <dbReference type="ARBA" id="ARBA00001947"/>
    </source>
</evidence>
<evidence type="ECO:0000313" key="7">
    <source>
        <dbReference type="Proteomes" id="UP000546917"/>
    </source>
</evidence>
<dbReference type="GO" id="GO:0016787">
    <property type="term" value="F:hydrolase activity"/>
    <property type="evidence" value="ECO:0007669"/>
    <property type="project" value="UniProtKB-KW"/>
</dbReference>
<evidence type="ECO:0000256" key="4">
    <source>
        <dbReference type="ARBA" id="ARBA00022801"/>
    </source>
</evidence>
<keyword evidence="5" id="KW-0862">Zinc</keyword>
<protein>
    <recommendedName>
        <fullName evidence="8">Zn-dependent hydrolase</fullName>
    </recommendedName>
</protein>
<proteinExistence type="inferred from homology"/>
<dbReference type="InterPro" id="IPR036866">
    <property type="entry name" value="RibonucZ/Hydroxyglut_hydro"/>
</dbReference>